<gene>
    <name evidence="3" type="ORF">HK100_002389</name>
</gene>
<feature type="region of interest" description="Disordered" evidence="2">
    <location>
        <begin position="1"/>
        <end position="30"/>
    </location>
</feature>
<keyword evidence="1" id="KW-0694">RNA-binding</keyword>
<feature type="non-terminal residue" evidence="3">
    <location>
        <position position="82"/>
    </location>
</feature>
<organism evidence="3 4">
    <name type="scientific">Physocladia obscura</name>
    <dbReference type="NCBI Taxonomy" id="109957"/>
    <lineage>
        <taxon>Eukaryota</taxon>
        <taxon>Fungi</taxon>
        <taxon>Fungi incertae sedis</taxon>
        <taxon>Chytridiomycota</taxon>
        <taxon>Chytridiomycota incertae sedis</taxon>
        <taxon>Chytridiomycetes</taxon>
        <taxon>Chytridiales</taxon>
        <taxon>Chytriomycetaceae</taxon>
        <taxon>Physocladia</taxon>
    </lineage>
</organism>
<comment type="caution">
    <text evidence="3">The sequence shown here is derived from an EMBL/GenBank/DDBJ whole genome shotgun (WGS) entry which is preliminary data.</text>
</comment>
<name>A0AAD5SVG8_9FUNG</name>
<protein>
    <submittedName>
        <fullName evidence="3">Uncharacterized protein</fullName>
    </submittedName>
</protein>
<keyword evidence="1" id="KW-0396">Initiation factor</keyword>
<evidence type="ECO:0000256" key="1">
    <source>
        <dbReference type="RuleBase" id="RU004374"/>
    </source>
</evidence>
<accession>A0AAD5SVG8</accession>
<dbReference type="GO" id="GO:0000340">
    <property type="term" value="F:RNA 7-methylguanosine cap binding"/>
    <property type="evidence" value="ECO:0007669"/>
    <property type="project" value="TreeGrafter"/>
</dbReference>
<dbReference type="Pfam" id="PF01652">
    <property type="entry name" value="IF4E"/>
    <property type="match status" value="1"/>
</dbReference>
<comment type="similarity">
    <text evidence="1">Belongs to the eukaryotic initiation factor 4E family.</text>
</comment>
<keyword evidence="1" id="KW-0648">Protein biosynthesis</keyword>
<evidence type="ECO:0000256" key="2">
    <source>
        <dbReference type="SAM" id="MobiDB-lite"/>
    </source>
</evidence>
<dbReference type="InterPro" id="IPR023398">
    <property type="entry name" value="TIF_eIF4e-like"/>
</dbReference>
<dbReference type="GO" id="GO:0003743">
    <property type="term" value="F:translation initiation factor activity"/>
    <property type="evidence" value="ECO:0007669"/>
    <property type="project" value="UniProtKB-KW"/>
</dbReference>
<keyword evidence="4" id="KW-1185">Reference proteome</keyword>
<dbReference type="Gene3D" id="3.30.760.10">
    <property type="entry name" value="RNA Cap, Translation Initiation Factor Eif4e"/>
    <property type="match status" value="1"/>
</dbReference>
<reference evidence="3" key="1">
    <citation type="submission" date="2020-05" db="EMBL/GenBank/DDBJ databases">
        <title>Phylogenomic resolution of chytrid fungi.</title>
        <authorList>
            <person name="Stajich J.E."/>
            <person name="Amses K."/>
            <person name="Simmons R."/>
            <person name="Seto K."/>
            <person name="Myers J."/>
            <person name="Bonds A."/>
            <person name="Quandt C.A."/>
            <person name="Barry K."/>
            <person name="Liu P."/>
            <person name="Grigoriev I."/>
            <person name="Longcore J.E."/>
            <person name="James T.Y."/>
        </authorList>
    </citation>
    <scope>NUCLEOTIDE SEQUENCE</scope>
    <source>
        <strain evidence="3">JEL0513</strain>
    </source>
</reference>
<dbReference type="GO" id="GO:0016281">
    <property type="term" value="C:eukaryotic translation initiation factor 4F complex"/>
    <property type="evidence" value="ECO:0007669"/>
    <property type="project" value="TreeGrafter"/>
</dbReference>
<dbReference type="PANTHER" id="PTHR11960:SF18">
    <property type="entry name" value="EUKARYOTIC TRANSLATION INITIATION FACTOR 4E HOMOLOGOUS PROTEIN, ISOFORM B"/>
    <property type="match status" value="1"/>
</dbReference>
<dbReference type="InterPro" id="IPR001040">
    <property type="entry name" value="TIF_eIF_4E"/>
</dbReference>
<dbReference type="EMBL" id="JADGJH010001558">
    <property type="protein sequence ID" value="KAJ3112294.1"/>
    <property type="molecule type" value="Genomic_DNA"/>
</dbReference>
<feature type="compositionally biased region" description="Basic and acidic residues" evidence="2">
    <location>
        <begin position="11"/>
        <end position="20"/>
    </location>
</feature>
<evidence type="ECO:0000313" key="3">
    <source>
        <dbReference type="EMBL" id="KAJ3112294.1"/>
    </source>
</evidence>
<sequence length="82" mass="9411">MQKKKNNHNNSSKDIDKDAESAAVDPQPINYNASYSDSIIRLCSFSSVHEFWAGYSHLKRPHELPTATDLFLFKEGKKPTWE</sequence>
<dbReference type="Proteomes" id="UP001211907">
    <property type="component" value="Unassembled WGS sequence"/>
</dbReference>
<dbReference type="SUPFAM" id="SSF55418">
    <property type="entry name" value="eIF4e-like"/>
    <property type="match status" value="1"/>
</dbReference>
<evidence type="ECO:0000313" key="4">
    <source>
        <dbReference type="Proteomes" id="UP001211907"/>
    </source>
</evidence>
<dbReference type="AlphaFoldDB" id="A0AAD5SVG8"/>
<proteinExistence type="inferred from homology"/>
<dbReference type="PANTHER" id="PTHR11960">
    <property type="entry name" value="EUKARYOTIC TRANSLATION INITIATION FACTOR 4E RELATED"/>
    <property type="match status" value="1"/>
</dbReference>